<dbReference type="InterPro" id="IPR013830">
    <property type="entry name" value="SGNH_hydro"/>
</dbReference>
<keyword evidence="1" id="KW-0472">Membrane</keyword>
<evidence type="ECO:0000313" key="3">
    <source>
        <dbReference type="EMBL" id="NNJ24797.1"/>
    </source>
</evidence>
<dbReference type="InterPro" id="IPR051532">
    <property type="entry name" value="Ester_Hydrolysis_Enzymes"/>
</dbReference>
<organism evidence="3 4">
    <name type="scientific">Alienimonas chondri</name>
    <dbReference type="NCBI Taxonomy" id="2681879"/>
    <lineage>
        <taxon>Bacteria</taxon>
        <taxon>Pseudomonadati</taxon>
        <taxon>Planctomycetota</taxon>
        <taxon>Planctomycetia</taxon>
        <taxon>Planctomycetales</taxon>
        <taxon>Planctomycetaceae</taxon>
        <taxon>Alienimonas</taxon>
    </lineage>
</organism>
<dbReference type="InterPro" id="IPR036514">
    <property type="entry name" value="SGNH_hydro_sf"/>
</dbReference>
<evidence type="ECO:0000259" key="2">
    <source>
        <dbReference type="Pfam" id="PF13472"/>
    </source>
</evidence>
<dbReference type="SUPFAM" id="SSF52266">
    <property type="entry name" value="SGNH hydrolase"/>
    <property type="match status" value="1"/>
</dbReference>
<comment type="caution">
    <text evidence="3">The sequence shown here is derived from an EMBL/GenBank/DDBJ whole genome shotgun (WGS) entry which is preliminary data.</text>
</comment>
<dbReference type="PANTHER" id="PTHR30383:SF5">
    <property type="entry name" value="SGNH HYDROLASE-TYPE ESTERASE DOMAIN-CONTAINING PROTEIN"/>
    <property type="match status" value="1"/>
</dbReference>
<evidence type="ECO:0000313" key="4">
    <source>
        <dbReference type="Proteomes" id="UP000609651"/>
    </source>
</evidence>
<dbReference type="Gene3D" id="3.40.50.1110">
    <property type="entry name" value="SGNH hydrolase"/>
    <property type="match status" value="1"/>
</dbReference>
<feature type="domain" description="SGNH hydrolase-type esterase" evidence="2">
    <location>
        <begin position="139"/>
        <end position="293"/>
    </location>
</feature>
<proteinExistence type="predicted"/>
<dbReference type="PANTHER" id="PTHR30383">
    <property type="entry name" value="THIOESTERASE 1/PROTEASE 1/LYSOPHOSPHOLIPASE L1"/>
    <property type="match status" value="1"/>
</dbReference>
<keyword evidence="4" id="KW-1185">Reference proteome</keyword>
<protein>
    <recommendedName>
        <fullName evidence="2">SGNH hydrolase-type esterase domain-containing protein</fullName>
    </recommendedName>
</protein>
<evidence type="ECO:0000256" key="1">
    <source>
        <dbReference type="SAM" id="Phobius"/>
    </source>
</evidence>
<dbReference type="Pfam" id="PF13472">
    <property type="entry name" value="Lipase_GDSL_2"/>
    <property type="match status" value="1"/>
</dbReference>
<keyword evidence="1" id="KW-1133">Transmembrane helix</keyword>
<feature type="transmembrane region" description="Helical" evidence="1">
    <location>
        <begin position="12"/>
        <end position="31"/>
    </location>
</feature>
<name>A0ABX1VBX1_9PLAN</name>
<gene>
    <name evidence="3" type="ORF">LzC2_08570</name>
</gene>
<dbReference type="RefSeq" id="WP_171184132.1">
    <property type="nucleotide sequence ID" value="NZ_WTPX01000017.1"/>
</dbReference>
<feature type="transmembrane region" description="Helical" evidence="1">
    <location>
        <begin position="52"/>
        <end position="71"/>
    </location>
</feature>
<accession>A0ABX1VBX1</accession>
<sequence>MTGSPLLDAVLGHFAGGGAFFTACGLLLVAVGLRLRAGFARDAPAGRRAERWSRGGVFAAVLGTLLLIFSAAPLPRWWYGFAFCITAWWTFAARPTWQAGWRYGSAATLSACVLWGAGWELSWRLPPTVPQAAERELVVIGDSLTAGVGRESALWPELLGETHDVPVIVRAVPGARVSNALNDPGWDVPESGGVLLLELGGNDVLGDTNTGAFRSDLRTLLERLKRRAAERGGTVVAVGLPLPPMHGAYGRAQREACTAAGVPLIPRHVLADVLFAPHATSDGLHLTPAGHAAMAEAIWAAVGAALPPPASTPPSMEVAP</sequence>
<reference evidence="3 4" key="1">
    <citation type="journal article" date="2020" name="Syst. Appl. Microbiol.">
        <title>Alienimonas chondri sp. nov., a novel planctomycete isolated from the biofilm of the red alga Chondrus crispus.</title>
        <authorList>
            <person name="Vitorino I."/>
            <person name="Albuquerque L."/>
            <person name="Wiegand S."/>
            <person name="Kallscheuer N."/>
            <person name="da Costa M.S."/>
            <person name="Lobo-da-Cunha A."/>
            <person name="Jogler C."/>
            <person name="Lage O.M."/>
        </authorList>
    </citation>
    <scope>NUCLEOTIDE SEQUENCE [LARGE SCALE GENOMIC DNA]</scope>
    <source>
        <strain evidence="3 4">LzC2</strain>
    </source>
</reference>
<dbReference type="Proteomes" id="UP000609651">
    <property type="component" value="Unassembled WGS sequence"/>
</dbReference>
<keyword evidence="1" id="KW-0812">Transmembrane</keyword>
<dbReference type="EMBL" id="WTPX01000017">
    <property type="protein sequence ID" value="NNJ24797.1"/>
    <property type="molecule type" value="Genomic_DNA"/>
</dbReference>